<dbReference type="Proteomes" id="UP000051672">
    <property type="component" value="Unassembled WGS sequence"/>
</dbReference>
<dbReference type="PANTHER" id="PTHR42695">
    <property type="entry name" value="GLUTAMINE AMIDOTRANSFERASE YLR126C-RELATED"/>
    <property type="match status" value="1"/>
</dbReference>
<protein>
    <submittedName>
        <fullName evidence="2">GMP synthase glutamine amidotransferase subunit</fullName>
    </submittedName>
</protein>
<keyword evidence="2" id="KW-0808">Transferase</keyword>
<dbReference type="EMBL" id="AYZQ01000002">
    <property type="protein sequence ID" value="KRM72003.1"/>
    <property type="molecule type" value="Genomic_DNA"/>
</dbReference>
<evidence type="ECO:0000259" key="1">
    <source>
        <dbReference type="Pfam" id="PF00117"/>
    </source>
</evidence>
<sequence length="209" mass="22761">MQIHVMQHAPLEDLGSIAQWGADHDIDFIVHRLDLDDQIATLNPAEMDGLLLLGGPMNVDDDLDFLAAERILIRSLDKLGRPVFGICLGAQQIVRAFGAAVYPLETPELGFGPVTDVATQSEFSPFNWHGDAMADLPGSELLFTNEVAHNQGFRYHQTLGIQFHLEFSPETVAQIVADDPMAAGVDPEVNGDFAGNQARLANLLSTVFI</sequence>
<dbReference type="InterPro" id="IPR029062">
    <property type="entry name" value="Class_I_gatase-like"/>
</dbReference>
<gene>
    <name evidence="2" type="ORF">FC34_GL000985</name>
</gene>
<evidence type="ECO:0000313" key="2">
    <source>
        <dbReference type="EMBL" id="KRM72003.1"/>
    </source>
</evidence>
<dbReference type="GO" id="GO:0005829">
    <property type="term" value="C:cytosol"/>
    <property type="evidence" value="ECO:0007669"/>
    <property type="project" value="TreeGrafter"/>
</dbReference>
<dbReference type="STRING" id="1423727.FC34_GL000985"/>
<dbReference type="PANTHER" id="PTHR42695:SF5">
    <property type="entry name" value="GLUTAMINE AMIDOTRANSFERASE YLR126C-RELATED"/>
    <property type="match status" value="1"/>
</dbReference>
<organism evidence="2 3">
    <name type="scientific">Lacticaseibacillus brantae DSM 23927</name>
    <dbReference type="NCBI Taxonomy" id="1423727"/>
    <lineage>
        <taxon>Bacteria</taxon>
        <taxon>Bacillati</taxon>
        <taxon>Bacillota</taxon>
        <taxon>Bacilli</taxon>
        <taxon>Lactobacillales</taxon>
        <taxon>Lactobacillaceae</taxon>
        <taxon>Lacticaseibacillus</taxon>
    </lineage>
</organism>
<dbReference type="GO" id="GO:0016740">
    <property type="term" value="F:transferase activity"/>
    <property type="evidence" value="ECO:0007669"/>
    <property type="project" value="UniProtKB-KW"/>
</dbReference>
<dbReference type="SUPFAM" id="SSF52317">
    <property type="entry name" value="Class I glutamine amidotransferase-like"/>
    <property type="match status" value="1"/>
</dbReference>
<comment type="caution">
    <text evidence="2">The sequence shown here is derived from an EMBL/GenBank/DDBJ whole genome shotgun (WGS) entry which is preliminary data.</text>
</comment>
<dbReference type="PATRIC" id="fig|1423727.3.peg.992"/>
<dbReference type="CDD" id="cd01741">
    <property type="entry name" value="GATase1_1"/>
    <property type="match status" value="1"/>
</dbReference>
<accession>A0A0R2B8U8</accession>
<name>A0A0R2B8U8_9LACO</name>
<dbReference type="InterPro" id="IPR017926">
    <property type="entry name" value="GATASE"/>
</dbReference>
<keyword evidence="2" id="KW-0315">Glutamine amidotransferase</keyword>
<dbReference type="PROSITE" id="PS51273">
    <property type="entry name" value="GATASE_TYPE_1"/>
    <property type="match status" value="1"/>
</dbReference>
<dbReference type="RefSeq" id="WP_057894279.1">
    <property type="nucleotide sequence ID" value="NZ_AYZQ01000002.1"/>
</dbReference>
<keyword evidence="3" id="KW-1185">Reference proteome</keyword>
<evidence type="ECO:0000313" key="3">
    <source>
        <dbReference type="Proteomes" id="UP000051672"/>
    </source>
</evidence>
<dbReference type="AlphaFoldDB" id="A0A0R2B8U8"/>
<dbReference type="Gene3D" id="3.40.50.880">
    <property type="match status" value="1"/>
</dbReference>
<dbReference type="InterPro" id="IPR044992">
    <property type="entry name" value="ChyE-like"/>
</dbReference>
<reference evidence="2 3" key="1">
    <citation type="journal article" date="2015" name="Genome Announc.">
        <title>Expanding the biotechnology potential of lactobacilli through comparative genomics of 213 strains and associated genera.</title>
        <authorList>
            <person name="Sun Z."/>
            <person name="Harris H.M."/>
            <person name="McCann A."/>
            <person name="Guo C."/>
            <person name="Argimon S."/>
            <person name="Zhang W."/>
            <person name="Yang X."/>
            <person name="Jeffery I.B."/>
            <person name="Cooney J.C."/>
            <person name="Kagawa T.F."/>
            <person name="Liu W."/>
            <person name="Song Y."/>
            <person name="Salvetti E."/>
            <person name="Wrobel A."/>
            <person name="Rasinkangas P."/>
            <person name="Parkhill J."/>
            <person name="Rea M.C."/>
            <person name="O'Sullivan O."/>
            <person name="Ritari J."/>
            <person name="Douillard F.P."/>
            <person name="Paul Ross R."/>
            <person name="Yang R."/>
            <person name="Briner A.E."/>
            <person name="Felis G.E."/>
            <person name="de Vos W.M."/>
            <person name="Barrangou R."/>
            <person name="Klaenhammer T.R."/>
            <person name="Caufield P.W."/>
            <person name="Cui Y."/>
            <person name="Zhang H."/>
            <person name="O'Toole P.W."/>
        </authorList>
    </citation>
    <scope>NUCLEOTIDE SEQUENCE [LARGE SCALE GENOMIC DNA]</scope>
    <source>
        <strain evidence="2 3">DSM 23927</strain>
    </source>
</reference>
<feature type="domain" description="Glutamine amidotransferase" evidence="1">
    <location>
        <begin position="18"/>
        <end position="171"/>
    </location>
</feature>
<dbReference type="Pfam" id="PF00117">
    <property type="entry name" value="GATase"/>
    <property type="match status" value="1"/>
</dbReference>
<dbReference type="OrthoDB" id="9807137at2"/>
<proteinExistence type="predicted"/>